<evidence type="ECO:0000256" key="1">
    <source>
        <dbReference type="SAM" id="MobiDB-lite"/>
    </source>
</evidence>
<evidence type="ECO:0000313" key="4">
    <source>
        <dbReference type="Proteomes" id="UP000515976"/>
    </source>
</evidence>
<keyword evidence="4" id="KW-1185">Reference proteome</keyword>
<dbReference type="AlphaFoldDB" id="A0A7G9R5B3"/>
<reference evidence="3 4" key="1">
    <citation type="submission" date="2020-08" db="EMBL/GenBank/DDBJ databases">
        <title>Genome sequence of Phycicoccus endophyticus JCM 31784T.</title>
        <authorList>
            <person name="Hyun D.-W."/>
            <person name="Bae J.-W."/>
        </authorList>
    </citation>
    <scope>NUCLEOTIDE SEQUENCE [LARGE SCALE GENOMIC DNA]</scope>
    <source>
        <strain evidence="3 4">JCM 31784</strain>
    </source>
</reference>
<gene>
    <name evidence="3" type="ORF">H9L10_07665</name>
</gene>
<dbReference type="KEGG" id="pei:H9L10_07665"/>
<dbReference type="Proteomes" id="UP000515976">
    <property type="component" value="Chromosome"/>
</dbReference>
<dbReference type="RefSeq" id="WP_166105264.1">
    <property type="nucleotide sequence ID" value="NZ_BMMY01000007.1"/>
</dbReference>
<dbReference type="EMBL" id="CP060712">
    <property type="protein sequence ID" value="QNN50788.1"/>
    <property type="molecule type" value="Genomic_DNA"/>
</dbReference>
<sequence length="73" mass="8021">MSTTAVLIAAEEAHRELPIPPWLVGVLAILAFAFLLGVTWSFRGTHHKYAPPPAAAGEPEREEAHWPEHPGHH</sequence>
<accession>A0A7G9R5B3</accession>
<protein>
    <recommendedName>
        <fullName evidence="5">LapA family protein</fullName>
    </recommendedName>
</protein>
<evidence type="ECO:0000313" key="3">
    <source>
        <dbReference type="EMBL" id="QNN50788.1"/>
    </source>
</evidence>
<proteinExistence type="predicted"/>
<feature type="compositionally biased region" description="Basic and acidic residues" evidence="1">
    <location>
        <begin position="58"/>
        <end position="73"/>
    </location>
</feature>
<keyword evidence="2" id="KW-0472">Membrane</keyword>
<feature type="transmembrane region" description="Helical" evidence="2">
    <location>
        <begin position="22"/>
        <end position="42"/>
    </location>
</feature>
<evidence type="ECO:0000256" key="2">
    <source>
        <dbReference type="SAM" id="Phobius"/>
    </source>
</evidence>
<keyword evidence="2" id="KW-1133">Transmembrane helix</keyword>
<name>A0A7G9R5B3_9MICO</name>
<evidence type="ECO:0008006" key="5">
    <source>
        <dbReference type="Google" id="ProtNLM"/>
    </source>
</evidence>
<organism evidence="3 4">
    <name type="scientific">Phycicoccus endophyticus</name>
    <dbReference type="NCBI Taxonomy" id="1690220"/>
    <lineage>
        <taxon>Bacteria</taxon>
        <taxon>Bacillati</taxon>
        <taxon>Actinomycetota</taxon>
        <taxon>Actinomycetes</taxon>
        <taxon>Micrococcales</taxon>
        <taxon>Intrasporangiaceae</taxon>
        <taxon>Phycicoccus</taxon>
    </lineage>
</organism>
<feature type="region of interest" description="Disordered" evidence="1">
    <location>
        <begin position="49"/>
        <end position="73"/>
    </location>
</feature>
<keyword evidence="2" id="KW-0812">Transmembrane</keyword>